<dbReference type="Pfam" id="PF02212">
    <property type="entry name" value="GED"/>
    <property type="match status" value="1"/>
</dbReference>
<dbReference type="GO" id="GO:0005886">
    <property type="term" value="C:plasma membrane"/>
    <property type="evidence" value="ECO:0007669"/>
    <property type="project" value="TreeGrafter"/>
</dbReference>
<dbReference type="PANTHER" id="PTHR11566:SF131">
    <property type="entry name" value="GTPASE, PUTATIVE (AFU_ORTHOLOGUE AFUA_6G07630)-RELATED"/>
    <property type="match status" value="1"/>
</dbReference>
<feature type="compositionally biased region" description="Polar residues" evidence="3">
    <location>
        <begin position="63"/>
        <end position="87"/>
    </location>
</feature>
<dbReference type="GO" id="GO:0005737">
    <property type="term" value="C:cytoplasm"/>
    <property type="evidence" value="ECO:0007669"/>
    <property type="project" value="TreeGrafter"/>
</dbReference>
<evidence type="ECO:0000313" key="5">
    <source>
        <dbReference type="EMBL" id="CUS13191.1"/>
    </source>
</evidence>
<feature type="compositionally biased region" description="Basic and acidic residues" evidence="3">
    <location>
        <begin position="924"/>
        <end position="936"/>
    </location>
</feature>
<dbReference type="Pfam" id="PF01031">
    <property type="entry name" value="Dynamin_M"/>
    <property type="match status" value="1"/>
</dbReference>
<dbReference type="Gene3D" id="1.20.120.1240">
    <property type="entry name" value="Dynamin, middle domain"/>
    <property type="match status" value="1"/>
</dbReference>
<dbReference type="InterPro" id="IPR020850">
    <property type="entry name" value="GED_dom"/>
</dbReference>
<feature type="compositionally biased region" description="Polar residues" evidence="3">
    <location>
        <begin position="45"/>
        <end position="56"/>
    </location>
</feature>
<dbReference type="InterPro" id="IPR045063">
    <property type="entry name" value="Dynamin_N"/>
</dbReference>
<dbReference type="EMBL" id="LN890977">
    <property type="protein sequence ID" value="CUS13191.1"/>
    <property type="molecule type" value="Genomic_DNA"/>
</dbReference>
<proteinExistence type="predicted"/>
<evidence type="ECO:0000313" key="6">
    <source>
        <dbReference type="Proteomes" id="UP001412239"/>
    </source>
</evidence>
<dbReference type="SUPFAM" id="SSF52540">
    <property type="entry name" value="P-loop containing nucleoside triphosphate hydrolases"/>
    <property type="match status" value="1"/>
</dbReference>
<dbReference type="GO" id="GO:0003924">
    <property type="term" value="F:GTPase activity"/>
    <property type="evidence" value="ECO:0007669"/>
    <property type="project" value="InterPro"/>
</dbReference>
<feature type="compositionally biased region" description="Low complexity" evidence="3">
    <location>
        <begin position="719"/>
        <end position="737"/>
    </location>
</feature>
<feature type="compositionally biased region" description="Polar residues" evidence="3">
    <location>
        <begin position="98"/>
        <end position="108"/>
    </location>
</feature>
<dbReference type="AlphaFoldDB" id="A0A292Q297"/>
<keyword evidence="1" id="KW-0547">Nucleotide-binding</keyword>
<feature type="domain" description="GED" evidence="4">
    <location>
        <begin position="994"/>
        <end position="1085"/>
    </location>
</feature>
<feature type="compositionally biased region" description="Low complexity" evidence="3">
    <location>
        <begin position="938"/>
        <end position="956"/>
    </location>
</feature>
<feature type="region of interest" description="Disordered" evidence="3">
    <location>
        <begin position="1064"/>
        <end position="1085"/>
    </location>
</feature>
<evidence type="ECO:0000256" key="1">
    <source>
        <dbReference type="ARBA" id="ARBA00022741"/>
    </source>
</evidence>
<evidence type="ECO:0000259" key="4">
    <source>
        <dbReference type="PROSITE" id="PS51388"/>
    </source>
</evidence>
<name>A0A292Q297_9PEZI</name>
<feature type="region of interest" description="Disordered" evidence="3">
    <location>
        <begin position="18"/>
        <end position="108"/>
    </location>
</feature>
<evidence type="ECO:0000256" key="2">
    <source>
        <dbReference type="ARBA" id="ARBA00023134"/>
    </source>
</evidence>
<keyword evidence="6" id="KW-1185">Reference proteome</keyword>
<keyword evidence="2" id="KW-0342">GTP-binding</keyword>
<dbReference type="InterPro" id="IPR003130">
    <property type="entry name" value="GED"/>
</dbReference>
<dbReference type="CDD" id="cd08771">
    <property type="entry name" value="DLP_1"/>
    <property type="match status" value="1"/>
</dbReference>
<dbReference type="GO" id="GO:0005525">
    <property type="term" value="F:GTP binding"/>
    <property type="evidence" value="ECO:0007669"/>
    <property type="project" value="InterPro"/>
</dbReference>
<feature type="compositionally biased region" description="Basic and acidic residues" evidence="3">
    <location>
        <begin position="677"/>
        <end position="694"/>
    </location>
</feature>
<feature type="region of interest" description="Disordered" evidence="3">
    <location>
        <begin position="924"/>
        <end position="987"/>
    </location>
</feature>
<dbReference type="GO" id="GO:0008017">
    <property type="term" value="F:microtubule binding"/>
    <property type="evidence" value="ECO:0007669"/>
    <property type="project" value="TreeGrafter"/>
</dbReference>
<organism evidence="5 6">
    <name type="scientific">Tuber aestivum</name>
    <name type="common">summer truffle</name>
    <dbReference type="NCBI Taxonomy" id="59557"/>
    <lineage>
        <taxon>Eukaryota</taxon>
        <taxon>Fungi</taxon>
        <taxon>Dikarya</taxon>
        <taxon>Ascomycota</taxon>
        <taxon>Pezizomycotina</taxon>
        <taxon>Pezizomycetes</taxon>
        <taxon>Pezizales</taxon>
        <taxon>Tuberaceae</taxon>
        <taxon>Tuber</taxon>
    </lineage>
</organism>
<sequence length="1085" mass="118948">MADIMDLVSASGYKYEAQSPPYQELHPQLGGFHPGDPTTPTPPTRNSSFPPESSTMAEARARSYQNSNNNSDLQHSNSNAQHNNVENQPEVGGKEESQPPSRARTANETFEADDCAVQLVPLSDEPVPIANGEQEGGGGRGNSGAGALVVQIETEPVIIESGSEGRDGIDTVREKIRLEEGEGGLNVLGGGMREMVDLVNRLRASGIEDLGLPLPRIAVVGNQSAGKSSLIEAISGIKVPRYTGTCTRCPLEINLRESSLTTDPWHCRISLRFKKRYDPSLTSSSHHHLSMSRTRGNPWVDQATEQVHFLDITNKSQVEPALVRAQRAILTPGQNWRDFVHGEEGRPTEGIAPETGNARSSSWFGHSQRAGGAGWGSSADLKGKGQAVEKRGGREEDFEVKFSPNVITGPELPNLAFIDLPGVIQTTESESEHYLIELVTGLVKEYVQEEDCLIMLAMTMKDDAVNQSAARLARELGEERTIGALTKPDTVGPGEYGQWINILRGHSHRLKHGYFVTKQPNQEQLVQGITHAQAREQEAAFFASTEPWKTELTDLKERFGTMALQSYLSKELGELIKKRLPEIIESIRGQASEVQEELAALPPPPTDNQTLIVHNLVTQFDTFVGGHLLGGPGQNEFQQELRRLAEDFQRRLKALRPTPVLVQTIEQENEIAAQLETPRKGEAGTRAHRWDRDGSPTLAAAGRRGRKGGGAGVEVCTVSSDTEGATGTGGASSSPFGSKKRRNGTDPGNSMPAKKSKRASGTAAANNTAIEQSKSFPIVTTTAASSGQAPLMLSQAHRLTLPQIRHIIESTATARIPGQVDPTAITNLIRQSINLWSPVVHEFLNNCGGLMNRQVHYCFTFIFKEYQKSPIFQGVYDILNTLVQENFDHQKTLIERLWRLEREQISTLNEDYQTFMANHYEKVSDRRKRNLEDQRKLAAANAAAEAAQNEDNNPAGAPGGGGGGSTPSPRKRRNPTAALPTAMLDNSPDPYRKEIEVLAQVRAYNEVAQKRFVDNVYMSIQGELVNGFRGNVLDALQNGLGLNGPDVSELCAQLLVEDPLKERRRKELQSKREQLDRAMEELSRL</sequence>
<gene>
    <name evidence="5" type="ORF">GSTUAT00002705001</name>
</gene>
<dbReference type="GO" id="GO:0031623">
    <property type="term" value="P:receptor internalization"/>
    <property type="evidence" value="ECO:0007669"/>
    <property type="project" value="TreeGrafter"/>
</dbReference>
<evidence type="ECO:0000256" key="3">
    <source>
        <dbReference type="SAM" id="MobiDB-lite"/>
    </source>
</evidence>
<dbReference type="Pfam" id="PF00350">
    <property type="entry name" value="Dynamin_N"/>
    <property type="match status" value="1"/>
</dbReference>
<protein>
    <recommendedName>
        <fullName evidence="4">GED domain-containing protein</fullName>
    </recommendedName>
</protein>
<dbReference type="PRINTS" id="PR00195">
    <property type="entry name" value="DYNAMIN"/>
</dbReference>
<dbReference type="Proteomes" id="UP001412239">
    <property type="component" value="Unassembled WGS sequence"/>
</dbReference>
<accession>A0A292Q297</accession>
<dbReference type="GO" id="GO:0005874">
    <property type="term" value="C:microtubule"/>
    <property type="evidence" value="ECO:0007669"/>
    <property type="project" value="TreeGrafter"/>
</dbReference>
<dbReference type="InterPro" id="IPR027417">
    <property type="entry name" value="P-loop_NTPase"/>
</dbReference>
<dbReference type="InterPro" id="IPR000375">
    <property type="entry name" value="Dynamin_stalk"/>
</dbReference>
<dbReference type="PROSITE" id="PS51388">
    <property type="entry name" value="GED"/>
    <property type="match status" value="1"/>
</dbReference>
<feature type="region of interest" description="Disordered" evidence="3">
    <location>
        <begin position="345"/>
        <end position="382"/>
    </location>
</feature>
<dbReference type="InterPro" id="IPR022812">
    <property type="entry name" value="Dynamin"/>
</dbReference>
<dbReference type="PANTHER" id="PTHR11566">
    <property type="entry name" value="DYNAMIN"/>
    <property type="match status" value="1"/>
</dbReference>
<dbReference type="SMART" id="SM00053">
    <property type="entry name" value="DYNc"/>
    <property type="match status" value="1"/>
</dbReference>
<dbReference type="InterPro" id="IPR001401">
    <property type="entry name" value="Dynamin_GTPase"/>
</dbReference>
<reference evidence="5" key="1">
    <citation type="submission" date="2015-10" db="EMBL/GenBank/DDBJ databases">
        <authorList>
            <person name="Regsiter A."/>
            <person name="william w."/>
        </authorList>
    </citation>
    <scope>NUCLEOTIDE SEQUENCE</scope>
    <source>
        <strain evidence="5">Montdore</strain>
    </source>
</reference>
<dbReference type="Gene3D" id="3.40.50.300">
    <property type="entry name" value="P-loop containing nucleotide triphosphate hydrolases"/>
    <property type="match status" value="1"/>
</dbReference>
<feature type="region of interest" description="Disordered" evidence="3">
    <location>
        <begin position="675"/>
        <end position="768"/>
    </location>
</feature>